<feature type="region of interest" description="Disordered" evidence="1">
    <location>
        <begin position="720"/>
        <end position="1082"/>
    </location>
</feature>
<feature type="compositionally biased region" description="Low complexity" evidence="1">
    <location>
        <begin position="509"/>
        <end position="518"/>
    </location>
</feature>
<accession>A0ABT9P1B4</accession>
<feature type="region of interest" description="Disordered" evidence="1">
    <location>
        <begin position="1659"/>
        <end position="1706"/>
    </location>
</feature>
<dbReference type="EMBL" id="JAUSQZ010000001">
    <property type="protein sequence ID" value="MDP9826481.1"/>
    <property type="molecule type" value="Genomic_DNA"/>
</dbReference>
<feature type="compositionally biased region" description="Polar residues" evidence="1">
    <location>
        <begin position="1554"/>
        <end position="1578"/>
    </location>
</feature>
<sequence length="2061" mass="210010">MNLLLEGDDLEALLIRARREGGPFARIVRAEKVRRGGVLGFFAKEGFEVAVEVPGGLDDEDELKLADRPGSDDRADRLARAQRPAPPRLPRSGHRDLLNLAQQAGGGNGESIEKAAALAMARQAAFEAAMASDERMPIQDAHHRDTRGPSFDPYGQDEVRETLDLAEILGAGGFPAARPPLDPSSVRNLGAGHPSDRRTPLGRDLPPPRPAGPNSFAWDEAEWDDWDEEFAGFTPPSPAAPAALPAEPADLEQEAARRAAEEAEAREARIAARAEEIRLERAAKAARTAKAKAAKAAARKRTAEAKKKSAELDQNPVPEDAAVAPTPSVTEAAGPVEDAPGLDTLVEGHAVFDATASDGGVDNDAMEDAVVAETAADSDVVVEDAVVEELTDAPVERATGEDTADEDFLDEEFTAEGFADEDFADEIEAVFADDEEPLDAIAPSEQPEHGNRVNTPASVRTLPESDASIADTAEVDAPADSTPKHAKHAKAPVSGTTSAPTRPIAMSPAATGPIDADPTATAADLGTADADALAEIAVTDDPDAADLAAEFESLVPESEEAAPQPATTRPAVDKTADTVEMPKVIEAAATEQPAPRPDVTRADVTRADEQSSAPNARTKPRRRHGAHPGTVGGEGAGTDASASSSPELSHDAPAPELADLTAAPGLDDAETLPELTHTTIPADVADAERPATELAPVPLDLTTAASEAELDFSGLRPAWARSRGRKNTPRRESGTDLMLPASRRSPRKAPLPGGLMTDSLPGIRVETTDQPPFGGQPPHNGGSMPLNTGGVPSDPSPVRDIPKLLPLPPKARSGGSGRGREDDPARTPSDTAQDTDASLADADSGAPAEPEASAPTVTPFAASIPGPPEIEADLIAKWADPTGPTATPNEVPEASVDWSFPGALGTPADDPSDTATPIGGWAETAGDPAPTSGNGDASQLWGAPAFGADYSTDHSTDHATDPGTDAVTSTVPGTEPFTTSEETPRLAAPEFTTPGFSTPGFSTSGHGSPESGEPEFSAPSFGTPEFQAPEFGTADAAASDTAPVTFGAPESAWPGFGTPELAAPGIGTTEPATPEPATPGFGTAETAAPGFGTDETATPGFGTVEPTPPGFGTADLATSAFGAAGSGTAGFGTPGTDETGIPGLAGAESPYAGSPSFAAETPRLATYEAAPAFGAEPPAAEMPQLETTSDFTVPGLVAPETMSSETMSSPATPSEAASSEPVSSGPVSSGPASSEFATSQFATPQFTTPEPAAPEFTTPSFSSPETLESSFGSTPFGSTPFGSTPFGSTESNTSSFGSTDSSFGAPQFSSPVSATDATEYAATSAAQAQNVSVPGDLAELTDLTELPATSTRATTVLPKGKTRRTKGSKKTVPAPRQSEETITPAVEPAPAEDAGRHRPRRERTSARHTGPNTDPTLGSPDDVTEDAAAVVSATASDTEASTDDKSENEAENAGGFKVFGIRFGGRKKAKSKDEPKDEDVAPVTPLNPPAPEQDETSSAAIAGIPAPRVEASSEAALEEPPAWEIVAARASAAAAAGELAAAQAVMEAERASHPTATLTHPEPQASTQTVDQDTQFATAQPLVPAQPSAPLVESAPVSEGSGGAPSAWATTPANHSPEWPAPSAPAPGLPDEGPASSWASPAEAMAAWAVPVAETPVTETPVTEAPVAEAPVAESTPGFAPPLPNPMEDAGHTGSPEPTPGSFPADDFQVPGFAAPGFAAPGFAAPAIETPSPSAPIVASPDYAAPDLTTPDFATPALETPGLATPGLAMPAAEEPVTAWAFQPDPEPPVSPEATTASTIDVNPAIESPLAPLPLPEAGASIGFPATESPFVPVESVPAPTLPTEADLQAAAEQAVAADRAALNTLGVPAEWTANLPSGDRFMAVVQMLGAMPEPTIADDVEVIAVVGPSDIVGLEAARTALDLPHNGGPRTVVTVPHELGPERSGAMDLAAATRPVVVSIPVDGARTEDAGKIRKVLQNVGAEAVIAVLDGSRSLEENQRWVRYLGKVDAVALDGALDSGAPAEVLQLGLPVVRVDGIAVDRVGWAALLCTQLAVGGATS</sequence>
<protein>
    <submittedName>
        <fullName evidence="2">Uncharacterized protein</fullName>
    </submittedName>
</protein>
<evidence type="ECO:0000256" key="1">
    <source>
        <dbReference type="SAM" id="MobiDB-lite"/>
    </source>
</evidence>
<dbReference type="RefSeq" id="WP_307241307.1">
    <property type="nucleotide sequence ID" value="NZ_JAUSQZ010000001.1"/>
</dbReference>
<feature type="region of interest" description="Disordered" evidence="1">
    <location>
        <begin position="476"/>
        <end position="518"/>
    </location>
</feature>
<feature type="region of interest" description="Disordered" evidence="1">
    <location>
        <begin position="1201"/>
        <end position="1517"/>
    </location>
</feature>
<feature type="compositionally biased region" description="Low complexity" evidence="1">
    <location>
        <begin position="1062"/>
        <end position="1072"/>
    </location>
</feature>
<proteinExistence type="predicted"/>
<feature type="compositionally biased region" description="Basic and acidic residues" evidence="1">
    <location>
        <begin position="951"/>
        <end position="960"/>
    </location>
</feature>
<feature type="compositionally biased region" description="Basic and acidic residues" evidence="1">
    <location>
        <begin position="301"/>
        <end position="311"/>
    </location>
</feature>
<feature type="compositionally biased region" description="Basic and acidic residues" evidence="1">
    <location>
        <begin position="598"/>
        <end position="609"/>
    </location>
</feature>
<feature type="region of interest" description="Disordered" evidence="1">
    <location>
        <begin position="555"/>
        <end position="652"/>
    </location>
</feature>
<feature type="compositionally biased region" description="Basic and acidic residues" evidence="1">
    <location>
        <begin position="254"/>
        <end position="264"/>
    </location>
</feature>
<feature type="compositionally biased region" description="Low complexity" evidence="1">
    <location>
        <begin position="1659"/>
        <end position="1677"/>
    </location>
</feature>
<feature type="compositionally biased region" description="Low complexity" evidence="1">
    <location>
        <begin position="1530"/>
        <end position="1546"/>
    </location>
</feature>
<feature type="region of interest" description="Disordered" evidence="1">
    <location>
        <begin position="174"/>
        <end position="264"/>
    </location>
</feature>
<feature type="compositionally biased region" description="Low complexity" evidence="1">
    <location>
        <begin position="1246"/>
        <end position="1259"/>
    </location>
</feature>
<evidence type="ECO:0000313" key="2">
    <source>
        <dbReference type="EMBL" id="MDP9826481.1"/>
    </source>
</evidence>
<feature type="compositionally biased region" description="Basic and acidic residues" evidence="1">
    <location>
        <begin position="63"/>
        <end position="79"/>
    </location>
</feature>
<feature type="compositionally biased region" description="Acidic residues" evidence="1">
    <location>
        <begin position="219"/>
        <end position="230"/>
    </location>
</feature>
<gene>
    <name evidence="2" type="ORF">J2S57_002230</name>
</gene>
<feature type="compositionally biased region" description="Polar residues" evidence="1">
    <location>
        <begin position="966"/>
        <end position="981"/>
    </location>
</feature>
<feature type="compositionally biased region" description="Polar residues" evidence="1">
    <location>
        <begin position="1260"/>
        <end position="1290"/>
    </location>
</feature>
<feature type="compositionally biased region" description="Basic residues" evidence="1">
    <location>
        <begin position="1360"/>
        <end position="1369"/>
    </location>
</feature>
<comment type="caution">
    <text evidence="2">The sequence shown here is derived from an EMBL/GenBank/DDBJ whole genome shotgun (WGS) entry which is preliminary data.</text>
</comment>
<feature type="region of interest" description="Disordered" evidence="1">
    <location>
        <begin position="296"/>
        <end position="322"/>
    </location>
</feature>
<feature type="region of interest" description="Disordered" evidence="1">
    <location>
        <begin position="1530"/>
        <end position="1640"/>
    </location>
</feature>
<dbReference type="Proteomes" id="UP001235712">
    <property type="component" value="Unassembled WGS sequence"/>
</dbReference>
<keyword evidence="3" id="KW-1185">Reference proteome</keyword>
<evidence type="ECO:0000313" key="3">
    <source>
        <dbReference type="Proteomes" id="UP001235712"/>
    </source>
</evidence>
<feature type="compositionally biased region" description="Low complexity" evidence="1">
    <location>
        <begin position="1208"/>
        <end position="1234"/>
    </location>
</feature>
<feature type="compositionally biased region" description="Polar residues" evidence="1">
    <location>
        <begin position="1235"/>
        <end position="1245"/>
    </location>
</feature>
<feature type="compositionally biased region" description="Low complexity" evidence="1">
    <location>
        <begin position="1291"/>
        <end position="1304"/>
    </location>
</feature>
<organism evidence="2 3">
    <name type="scientific">Kineosporia succinea</name>
    <dbReference type="NCBI Taxonomy" id="84632"/>
    <lineage>
        <taxon>Bacteria</taxon>
        <taxon>Bacillati</taxon>
        <taxon>Actinomycetota</taxon>
        <taxon>Actinomycetes</taxon>
        <taxon>Kineosporiales</taxon>
        <taxon>Kineosporiaceae</taxon>
        <taxon>Kineosporia</taxon>
    </lineage>
</organism>
<feature type="compositionally biased region" description="Low complexity" evidence="1">
    <location>
        <begin position="840"/>
        <end position="854"/>
    </location>
</feature>
<feature type="compositionally biased region" description="Low complexity" evidence="1">
    <location>
        <begin position="1314"/>
        <end position="1328"/>
    </location>
</feature>
<feature type="compositionally biased region" description="Polar residues" evidence="1">
    <location>
        <begin position="994"/>
        <end position="1006"/>
    </location>
</feature>
<feature type="region of interest" description="Disordered" evidence="1">
    <location>
        <begin position="60"/>
        <end position="96"/>
    </location>
</feature>
<feature type="compositionally biased region" description="Pro residues" evidence="1">
    <location>
        <begin position="1619"/>
        <end position="1628"/>
    </location>
</feature>
<reference evidence="2 3" key="1">
    <citation type="submission" date="2023-07" db="EMBL/GenBank/DDBJ databases">
        <title>Sequencing the genomes of 1000 actinobacteria strains.</title>
        <authorList>
            <person name="Klenk H.-P."/>
        </authorList>
    </citation>
    <scope>NUCLEOTIDE SEQUENCE [LARGE SCALE GENOMIC DNA]</scope>
    <source>
        <strain evidence="2 3">DSM 44388</strain>
    </source>
</reference>
<name>A0ABT9P1B4_9ACTN</name>
<feature type="compositionally biased region" description="Low complexity" evidence="1">
    <location>
        <begin position="1426"/>
        <end position="1439"/>
    </location>
</feature>